<evidence type="ECO:0000259" key="2">
    <source>
        <dbReference type="PROSITE" id="PS50967"/>
    </source>
</evidence>
<feature type="domain" description="HRDC" evidence="2">
    <location>
        <begin position="347"/>
        <end position="426"/>
    </location>
</feature>
<dbReference type="InterPro" id="IPR010997">
    <property type="entry name" value="HRDC-like_sf"/>
</dbReference>
<accession>A0A8T0H529</accession>
<dbReference type="InterPro" id="IPR044876">
    <property type="entry name" value="HRDC_dom_sf"/>
</dbReference>
<dbReference type="GO" id="GO:0000176">
    <property type="term" value="C:nuclear exosome (RNase complex)"/>
    <property type="evidence" value="ECO:0007669"/>
    <property type="project" value="TreeGrafter"/>
</dbReference>
<dbReference type="PROSITE" id="PS50967">
    <property type="entry name" value="HRDC"/>
    <property type="match status" value="1"/>
</dbReference>
<sequence length="962" mass="108338">MGEARGSCSRVAVVATAAVCVAAVSAGAIVYAHHRRQEKLQKQLLWDDKPQKRFKRLLADNSDSPFQHFPSPVTGLREGHPYEDVVRALAEDPKPSFAQYYGDAVMPPGMAGPCVWVQTRSQLEALVEVLKEEKEIGVDIEHHHVRSFRGFTSLVQISTYTTDYLVDAIALHDDMHLLHPIFANPAILKIFHGADSDSLWLQRDFHIYIVNLFDTARACDVLGKPQRSLSYLLQLYCGVSTNKIYQRADWRVRPLPAEMEQYARTDAHYLLYIAQRMRTDLIESSKTGDGGSCNGNELLLEVVRRSNAVCLQLYEKEGAGVSSSTAVASILGRFYNNSSSAMRGEEDAFLRKLVQRLVEWRDALARAEDESLRFVMSDAALLALAKERPLSEELIFTTIIAADELSRSSEIAVPGLPPLPSPSPVVQHHIAELCDMLWDFTQDPKDDVWPWRTSTNNTADSLYGRICSVLRIPSIWFLPGNNSSSNGEVYITGKDGKPSGTRGQESWVRRTIPKKWRLGNAEQARLQFVKKFACKAPVYHNCRIYAGDGRLLCFCDRKKLEWYIKRGLAEELNEDPPAIRLLFEPKGRPEDENNEFYISRKSNRCVGCGESSHYLRYRIIPSCYRQHFPEHLKSHRSHDIVLLCVDCHEIAHKAAEKHKREIVVKFGVPLFAQRVIDSGSEAAGENEVSFVAEGETGGVSPLQLRTAAMALTRHGPTMPVERRKQLEEILKTYYGGREITPEDLKAALIVGMGPREHRRLLKKKYQRQQRASNPSKNEDIDIMDVKTQGLENSSHITNGDDVHITSDAITSISNQMEDDTPLPPSEADRAEKSEVDQTEKSEVGQVERTSVPDEEQQVGASGSDEDTKLSTLEAEAPRRHSRRSINKESLLGHGPHGKQVVDIIIEKEGDEGIRRFCQVWRAVFVDALQPTFLPPGWDVTHSGRREFGDFSVYNPENQTEHK</sequence>
<dbReference type="Pfam" id="PF00570">
    <property type="entry name" value="HRDC"/>
    <property type="match status" value="1"/>
</dbReference>
<dbReference type="GO" id="GO:0071035">
    <property type="term" value="P:nuclear polyadenylation-dependent rRNA catabolic process"/>
    <property type="evidence" value="ECO:0007669"/>
    <property type="project" value="TreeGrafter"/>
</dbReference>
<feature type="compositionally biased region" description="Basic and acidic residues" evidence="1">
    <location>
        <begin position="826"/>
        <end position="842"/>
    </location>
</feature>
<comment type="caution">
    <text evidence="3">The sequence shown here is derived from an EMBL/GenBank/DDBJ whole genome shotgun (WGS) entry which is preliminary data.</text>
</comment>
<feature type="region of interest" description="Disordered" evidence="1">
    <location>
        <begin position="814"/>
        <end position="895"/>
    </location>
</feature>
<dbReference type="CDD" id="cd06147">
    <property type="entry name" value="Rrp6p_like_exo"/>
    <property type="match status" value="1"/>
</dbReference>
<dbReference type="InterPro" id="IPR002121">
    <property type="entry name" value="HRDC_dom"/>
</dbReference>
<dbReference type="InterPro" id="IPR002562">
    <property type="entry name" value="3'-5'_exonuclease_dom"/>
</dbReference>
<dbReference type="PANTHER" id="PTHR12124">
    <property type="entry name" value="POLYMYOSITIS/SCLERODERMA AUTOANTIGEN-RELATED"/>
    <property type="match status" value="1"/>
</dbReference>
<dbReference type="GO" id="GO:0071040">
    <property type="term" value="P:nuclear polyadenylation-dependent antisense transcript catabolic process"/>
    <property type="evidence" value="ECO:0007669"/>
    <property type="project" value="TreeGrafter"/>
</dbReference>
<dbReference type="PANTHER" id="PTHR12124:SF68">
    <property type="entry name" value="PROTEIN RRP6-LIKE 3"/>
    <property type="match status" value="1"/>
</dbReference>
<organism evidence="3 4">
    <name type="scientific">Ceratodon purpureus</name>
    <name type="common">Fire moss</name>
    <name type="synonym">Dicranum purpureum</name>
    <dbReference type="NCBI Taxonomy" id="3225"/>
    <lineage>
        <taxon>Eukaryota</taxon>
        <taxon>Viridiplantae</taxon>
        <taxon>Streptophyta</taxon>
        <taxon>Embryophyta</taxon>
        <taxon>Bryophyta</taxon>
        <taxon>Bryophytina</taxon>
        <taxon>Bryopsida</taxon>
        <taxon>Dicranidae</taxon>
        <taxon>Pseudoditrichales</taxon>
        <taxon>Ditrichaceae</taxon>
        <taxon>Ceratodon</taxon>
    </lineage>
</organism>
<dbReference type="InterPro" id="IPR036397">
    <property type="entry name" value="RNaseH_sf"/>
</dbReference>
<dbReference type="GO" id="GO:0005730">
    <property type="term" value="C:nucleolus"/>
    <property type="evidence" value="ECO:0007669"/>
    <property type="project" value="TreeGrafter"/>
</dbReference>
<feature type="region of interest" description="Disordered" evidence="1">
    <location>
        <begin position="761"/>
        <end position="782"/>
    </location>
</feature>
<dbReference type="Proteomes" id="UP000822688">
    <property type="component" value="Chromosome 8"/>
</dbReference>
<dbReference type="GO" id="GO:0071036">
    <property type="term" value="P:nuclear polyadenylation-dependent snoRNA catabolic process"/>
    <property type="evidence" value="ECO:0007669"/>
    <property type="project" value="TreeGrafter"/>
</dbReference>
<name>A0A8T0H529_CERPU</name>
<dbReference type="InterPro" id="IPR045092">
    <property type="entry name" value="Rrp6-like"/>
</dbReference>
<dbReference type="Gene3D" id="1.10.150.80">
    <property type="entry name" value="HRDC domain"/>
    <property type="match status" value="1"/>
</dbReference>
<dbReference type="SMART" id="SM00474">
    <property type="entry name" value="35EXOc"/>
    <property type="match status" value="1"/>
</dbReference>
<evidence type="ECO:0000256" key="1">
    <source>
        <dbReference type="SAM" id="MobiDB-lite"/>
    </source>
</evidence>
<protein>
    <recommendedName>
        <fullName evidence="2">HRDC domain-containing protein</fullName>
    </recommendedName>
</protein>
<dbReference type="GO" id="GO:0000166">
    <property type="term" value="F:nucleotide binding"/>
    <property type="evidence" value="ECO:0007669"/>
    <property type="project" value="InterPro"/>
</dbReference>
<gene>
    <name evidence="3" type="ORF">KC19_8G092400</name>
</gene>
<keyword evidence="4" id="KW-1185">Reference proteome</keyword>
<evidence type="ECO:0000313" key="4">
    <source>
        <dbReference type="Proteomes" id="UP000822688"/>
    </source>
</evidence>
<dbReference type="GO" id="GO:0071039">
    <property type="term" value="P:nuclear polyadenylation-dependent CUT catabolic process"/>
    <property type="evidence" value="ECO:0007669"/>
    <property type="project" value="TreeGrafter"/>
</dbReference>
<dbReference type="SUPFAM" id="SSF53098">
    <property type="entry name" value="Ribonuclease H-like"/>
    <property type="match status" value="1"/>
</dbReference>
<dbReference type="Pfam" id="PF01612">
    <property type="entry name" value="DNA_pol_A_exo1"/>
    <property type="match status" value="1"/>
</dbReference>
<dbReference type="GO" id="GO:0071037">
    <property type="term" value="P:nuclear polyadenylation-dependent snRNA catabolic process"/>
    <property type="evidence" value="ECO:0007669"/>
    <property type="project" value="TreeGrafter"/>
</dbReference>
<dbReference type="EMBL" id="CM026429">
    <property type="protein sequence ID" value="KAG0564212.1"/>
    <property type="molecule type" value="Genomic_DNA"/>
</dbReference>
<dbReference type="GO" id="GO:0000467">
    <property type="term" value="P:exonucleolytic trimming to generate mature 3'-end of 5.8S rRNA from tricistronic rRNA transcript (SSU-rRNA, 5.8S rRNA, LSU-rRNA)"/>
    <property type="evidence" value="ECO:0007669"/>
    <property type="project" value="InterPro"/>
</dbReference>
<dbReference type="GO" id="GO:0071051">
    <property type="term" value="P:poly(A)-dependent snoRNA 3'-end processing"/>
    <property type="evidence" value="ECO:0007669"/>
    <property type="project" value="TreeGrafter"/>
</dbReference>
<dbReference type="GO" id="GO:0000175">
    <property type="term" value="F:3'-5'-RNA exonuclease activity"/>
    <property type="evidence" value="ECO:0007669"/>
    <property type="project" value="InterPro"/>
</dbReference>
<reference evidence="3" key="1">
    <citation type="submission" date="2020-06" db="EMBL/GenBank/DDBJ databases">
        <title>WGS assembly of Ceratodon purpureus strain R40.</title>
        <authorList>
            <person name="Carey S.B."/>
            <person name="Jenkins J."/>
            <person name="Shu S."/>
            <person name="Lovell J.T."/>
            <person name="Sreedasyam A."/>
            <person name="Maumus F."/>
            <person name="Tiley G.P."/>
            <person name="Fernandez-Pozo N."/>
            <person name="Barry K."/>
            <person name="Chen C."/>
            <person name="Wang M."/>
            <person name="Lipzen A."/>
            <person name="Daum C."/>
            <person name="Saski C.A."/>
            <person name="Payton A.C."/>
            <person name="Mcbreen J.C."/>
            <person name="Conrad R.E."/>
            <person name="Kollar L.M."/>
            <person name="Olsson S."/>
            <person name="Huttunen S."/>
            <person name="Landis J.B."/>
            <person name="Wickett N.J."/>
            <person name="Johnson M.G."/>
            <person name="Rensing S.A."/>
            <person name="Grimwood J."/>
            <person name="Schmutz J."/>
            <person name="Mcdaniel S.F."/>
        </authorList>
    </citation>
    <scope>NUCLEOTIDE SEQUENCE</scope>
    <source>
        <strain evidence="3">R40</strain>
    </source>
</reference>
<dbReference type="GO" id="GO:0071038">
    <property type="term" value="P:TRAMP-dependent tRNA surveillance pathway"/>
    <property type="evidence" value="ECO:0007669"/>
    <property type="project" value="TreeGrafter"/>
</dbReference>
<dbReference type="Gene3D" id="3.30.420.10">
    <property type="entry name" value="Ribonuclease H-like superfamily/Ribonuclease H"/>
    <property type="match status" value="1"/>
</dbReference>
<proteinExistence type="predicted"/>
<evidence type="ECO:0000313" key="3">
    <source>
        <dbReference type="EMBL" id="KAG0564212.1"/>
    </source>
</evidence>
<dbReference type="InterPro" id="IPR012337">
    <property type="entry name" value="RNaseH-like_sf"/>
</dbReference>
<dbReference type="AlphaFoldDB" id="A0A8T0H529"/>
<dbReference type="GO" id="GO:0071044">
    <property type="term" value="P:histone mRNA catabolic process"/>
    <property type="evidence" value="ECO:0007669"/>
    <property type="project" value="TreeGrafter"/>
</dbReference>
<dbReference type="GO" id="GO:0003727">
    <property type="term" value="F:single-stranded RNA binding"/>
    <property type="evidence" value="ECO:0007669"/>
    <property type="project" value="TreeGrafter"/>
</dbReference>
<dbReference type="InterPro" id="IPR049559">
    <property type="entry name" value="Rrp6p-like_exo"/>
</dbReference>
<dbReference type="SUPFAM" id="SSF47819">
    <property type="entry name" value="HRDC-like"/>
    <property type="match status" value="1"/>
</dbReference>